<keyword evidence="3" id="KW-1185">Reference proteome</keyword>
<sequence>MEVEEPENLRAQRDVPGKGVATASLATDLSMEEPIAAKKKTSGVTNRVDGATNGGGNSRTNTPLAGPPHFLEAQSSPPPAHPCSPSSCLHDMINESPQGSNNISAEEDEGLEYVDDPMDTANRLDDRYDEVDGEYEDEPEKPYGEEVMDIRWCSWDRKYSEDSDSDEDEEDEEDEQVEVLSSPSGSDFAEDCNTRRKQRGKGVVNSEEEAEDVEDEDMAAMIQEQVWGRQKRQGSRAHRGMTSDSGESEQSQSKFSCCEQLRHKGGDQRTLRQYTKDEMSEVDAIRKAVSRLCGGRHSLQSILAKCGFTYSLAQVNSNSWNIYQMVFGDRQMSLTELNKEYSNAIAGLTRDEIKMLSQKWIKEWDGVVQTSTVHQMKQILKQLRTLFHALCSLDDVDIVAMVTYTGEDRNAALESCFVTGTDNTMDLIHNRSVDLLKLQDKWTTLLKCVGSDMLNRHNVSIPRESEDENEQDEDFWGKERRGLGGKGGRMLRDAARKEGNRYLRACYCALLLEKWKGGIGYLLHEMFLAHVVCQGWSEHAIFLCCGWTITKAGGATMVFLMECLKETSGHSLVFEQWTADEEVLPYNDKPLIEIVNEYGRRIKLITKGSADDFLNECIARMNALKWKGKAKEAQIAVERMDRSSLCRTGSIAHPVSPSNQSDDNSHHSTGSDTGSTTPAVAYHPPHPSNNPTSQYIGYLAPHSMHSTTHPAVYPTALPMAQHVNHPRIQPSAHPGGHITNHCHAHLITCPAVNNAPVGCTQPCGTDLSAHPGCPIAS</sequence>
<accession>A0A5C3LGH5</accession>
<feature type="compositionally biased region" description="Basic residues" evidence="1">
    <location>
        <begin position="229"/>
        <end position="239"/>
    </location>
</feature>
<feature type="region of interest" description="Disordered" evidence="1">
    <location>
        <begin position="648"/>
        <end position="694"/>
    </location>
</feature>
<proteinExistence type="predicted"/>
<feature type="compositionally biased region" description="Basic and acidic residues" evidence="1">
    <location>
        <begin position="7"/>
        <end position="16"/>
    </location>
</feature>
<reference evidence="2 3" key="1">
    <citation type="journal article" date="2019" name="Nat. Ecol. Evol.">
        <title>Megaphylogeny resolves global patterns of mushroom evolution.</title>
        <authorList>
            <person name="Varga T."/>
            <person name="Krizsan K."/>
            <person name="Foldi C."/>
            <person name="Dima B."/>
            <person name="Sanchez-Garcia M."/>
            <person name="Sanchez-Ramirez S."/>
            <person name="Szollosi G.J."/>
            <person name="Szarkandi J.G."/>
            <person name="Papp V."/>
            <person name="Albert L."/>
            <person name="Andreopoulos W."/>
            <person name="Angelini C."/>
            <person name="Antonin V."/>
            <person name="Barry K.W."/>
            <person name="Bougher N.L."/>
            <person name="Buchanan P."/>
            <person name="Buyck B."/>
            <person name="Bense V."/>
            <person name="Catcheside P."/>
            <person name="Chovatia M."/>
            <person name="Cooper J."/>
            <person name="Damon W."/>
            <person name="Desjardin D."/>
            <person name="Finy P."/>
            <person name="Geml J."/>
            <person name="Haridas S."/>
            <person name="Hughes K."/>
            <person name="Justo A."/>
            <person name="Karasinski D."/>
            <person name="Kautmanova I."/>
            <person name="Kiss B."/>
            <person name="Kocsube S."/>
            <person name="Kotiranta H."/>
            <person name="LaButti K.M."/>
            <person name="Lechner B.E."/>
            <person name="Liimatainen K."/>
            <person name="Lipzen A."/>
            <person name="Lukacs Z."/>
            <person name="Mihaltcheva S."/>
            <person name="Morgado L.N."/>
            <person name="Niskanen T."/>
            <person name="Noordeloos M.E."/>
            <person name="Ohm R.A."/>
            <person name="Ortiz-Santana B."/>
            <person name="Ovrebo C."/>
            <person name="Racz N."/>
            <person name="Riley R."/>
            <person name="Savchenko A."/>
            <person name="Shiryaev A."/>
            <person name="Soop K."/>
            <person name="Spirin V."/>
            <person name="Szebenyi C."/>
            <person name="Tomsovsky M."/>
            <person name="Tulloss R.E."/>
            <person name="Uehling J."/>
            <person name="Grigoriev I.V."/>
            <person name="Vagvolgyi C."/>
            <person name="Papp T."/>
            <person name="Martin F.M."/>
            <person name="Miettinen O."/>
            <person name="Hibbett D.S."/>
            <person name="Nagy L.G."/>
        </authorList>
    </citation>
    <scope>NUCLEOTIDE SEQUENCE [LARGE SCALE GENOMIC DNA]</scope>
    <source>
        <strain evidence="2 3">CBS 166.37</strain>
    </source>
</reference>
<dbReference type="AlphaFoldDB" id="A0A5C3LGH5"/>
<feature type="compositionally biased region" description="Acidic residues" evidence="1">
    <location>
        <begin position="105"/>
        <end position="118"/>
    </location>
</feature>
<protein>
    <submittedName>
        <fullName evidence="2">Uncharacterized protein</fullName>
    </submittedName>
</protein>
<evidence type="ECO:0000313" key="3">
    <source>
        <dbReference type="Proteomes" id="UP000308652"/>
    </source>
</evidence>
<organism evidence="2 3">
    <name type="scientific">Crucibulum laeve</name>
    <dbReference type="NCBI Taxonomy" id="68775"/>
    <lineage>
        <taxon>Eukaryota</taxon>
        <taxon>Fungi</taxon>
        <taxon>Dikarya</taxon>
        <taxon>Basidiomycota</taxon>
        <taxon>Agaricomycotina</taxon>
        <taxon>Agaricomycetes</taxon>
        <taxon>Agaricomycetidae</taxon>
        <taxon>Agaricales</taxon>
        <taxon>Agaricineae</taxon>
        <taxon>Nidulariaceae</taxon>
        <taxon>Crucibulum</taxon>
    </lineage>
</organism>
<name>A0A5C3LGH5_9AGAR</name>
<feature type="region of interest" description="Disordered" evidence="1">
    <location>
        <begin position="1"/>
        <end position="257"/>
    </location>
</feature>
<evidence type="ECO:0000256" key="1">
    <source>
        <dbReference type="SAM" id="MobiDB-lite"/>
    </source>
</evidence>
<feature type="compositionally biased region" description="Low complexity" evidence="1">
    <location>
        <begin position="667"/>
        <end position="677"/>
    </location>
</feature>
<feature type="compositionally biased region" description="Acidic residues" evidence="1">
    <location>
        <begin position="127"/>
        <end position="139"/>
    </location>
</feature>
<feature type="compositionally biased region" description="Polar residues" evidence="1">
    <location>
        <begin position="95"/>
        <end position="104"/>
    </location>
</feature>
<dbReference type="Proteomes" id="UP000308652">
    <property type="component" value="Unassembled WGS sequence"/>
</dbReference>
<dbReference type="EMBL" id="ML213705">
    <property type="protein sequence ID" value="TFK31812.1"/>
    <property type="molecule type" value="Genomic_DNA"/>
</dbReference>
<feature type="compositionally biased region" description="Acidic residues" evidence="1">
    <location>
        <begin position="206"/>
        <end position="218"/>
    </location>
</feature>
<evidence type="ECO:0000313" key="2">
    <source>
        <dbReference type="EMBL" id="TFK31812.1"/>
    </source>
</evidence>
<feature type="compositionally biased region" description="Polar residues" evidence="1">
    <location>
        <begin position="242"/>
        <end position="255"/>
    </location>
</feature>
<gene>
    <name evidence="2" type="ORF">BDQ12DRAFT_729215</name>
</gene>
<feature type="compositionally biased region" description="Acidic residues" evidence="1">
    <location>
        <begin position="162"/>
        <end position="177"/>
    </location>
</feature>
<dbReference type="OrthoDB" id="2693414at2759"/>